<evidence type="ECO:0000313" key="2">
    <source>
        <dbReference type="EMBL" id="SIS62537.1"/>
    </source>
</evidence>
<keyword evidence="1" id="KW-0812">Transmembrane</keyword>
<evidence type="ECO:0008006" key="4">
    <source>
        <dbReference type="Google" id="ProtNLM"/>
    </source>
</evidence>
<dbReference type="InterPro" id="IPR038750">
    <property type="entry name" value="YczE/YyaS-like"/>
</dbReference>
<keyword evidence="3" id="KW-1185">Reference proteome</keyword>
<feature type="transmembrane region" description="Helical" evidence="1">
    <location>
        <begin position="99"/>
        <end position="117"/>
    </location>
</feature>
<dbReference type="AlphaFoldDB" id="A0A1N7KLT8"/>
<dbReference type="Proteomes" id="UP000186795">
    <property type="component" value="Unassembled WGS sequence"/>
</dbReference>
<reference evidence="3" key="1">
    <citation type="submission" date="2017-01" db="EMBL/GenBank/DDBJ databases">
        <authorList>
            <person name="Varghese N."/>
            <person name="Submissions S."/>
        </authorList>
    </citation>
    <scope>NUCLEOTIDE SEQUENCE [LARGE SCALE GENOMIC DNA]</scope>
    <source>
        <strain evidence="3">DSM 45196</strain>
    </source>
</reference>
<protein>
    <recommendedName>
        <fullName evidence="4">Membrane protein YczE</fullName>
    </recommendedName>
</protein>
<dbReference type="Pfam" id="PF19700">
    <property type="entry name" value="DUF6198"/>
    <property type="match status" value="1"/>
</dbReference>
<dbReference type="EMBL" id="FTOD01000003">
    <property type="protein sequence ID" value="SIS62537.1"/>
    <property type="molecule type" value="Genomic_DNA"/>
</dbReference>
<feature type="transmembrane region" description="Helical" evidence="1">
    <location>
        <begin position="23"/>
        <end position="46"/>
    </location>
</feature>
<evidence type="ECO:0000256" key="1">
    <source>
        <dbReference type="SAM" id="Phobius"/>
    </source>
</evidence>
<keyword evidence="1" id="KW-0472">Membrane</keyword>
<name>A0A1N7KLT8_9BACL</name>
<feature type="transmembrane region" description="Helical" evidence="1">
    <location>
        <begin position="123"/>
        <end position="146"/>
    </location>
</feature>
<keyword evidence="1" id="KW-1133">Transmembrane helix</keyword>
<organism evidence="2 3">
    <name type="scientific">Kroppenstedtia eburnea</name>
    <dbReference type="NCBI Taxonomy" id="714067"/>
    <lineage>
        <taxon>Bacteria</taxon>
        <taxon>Bacillati</taxon>
        <taxon>Bacillota</taxon>
        <taxon>Bacilli</taxon>
        <taxon>Bacillales</taxon>
        <taxon>Thermoactinomycetaceae</taxon>
        <taxon>Kroppenstedtia</taxon>
    </lineage>
</organism>
<dbReference type="RefSeq" id="WP_234992552.1">
    <property type="nucleotide sequence ID" value="NZ_CP048103.1"/>
</dbReference>
<evidence type="ECO:0000313" key="3">
    <source>
        <dbReference type="Proteomes" id="UP000186795"/>
    </source>
</evidence>
<proteinExistence type="predicted"/>
<sequence length="281" mass="30515">MKLATGEGKQEAQSIRPKWRPFLIRWSAFMAGLSVMSLGIAVMIRAEMGLAPWDVFHMGLASVTPLTVGMWLQLAGAAVVTLAAVLARKWPGWGAIINMMLMGWFVDGWLWVGWLWLETPSSTWGQSLMLMTGLVLIGLGNGLYIAPRLGAGPRDALVLVLAEKTSIPLSRVRLLLEVGVLVAGWLLGGPVGAGTLLFSVLIGPMMQLSMQFWDKMMKQWLGRGDVIEGIHQRKVRTDDHDGFGGPVRRKADFAEKRGRAAQPVRALPGTAGGAPAKRRIG</sequence>
<feature type="transmembrane region" description="Helical" evidence="1">
    <location>
        <begin position="66"/>
        <end position="87"/>
    </location>
</feature>
<dbReference type="PANTHER" id="PTHR40078">
    <property type="entry name" value="INTEGRAL MEMBRANE PROTEIN-RELATED"/>
    <property type="match status" value="1"/>
</dbReference>
<accession>A0A1N7KLT8</accession>
<gene>
    <name evidence="2" type="ORF">SAMN05421790_103151</name>
</gene>
<dbReference type="PANTHER" id="PTHR40078:SF1">
    <property type="entry name" value="INTEGRAL MEMBRANE PROTEIN"/>
    <property type="match status" value="1"/>
</dbReference>